<evidence type="ECO:0000313" key="2">
    <source>
        <dbReference type="Proteomes" id="UP001160519"/>
    </source>
</evidence>
<gene>
    <name evidence="1" type="ORF">PSU93_09380</name>
</gene>
<name>A0AA43Q6J6_9GAMM</name>
<proteinExistence type="predicted"/>
<protein>
    <submittedName>
        <fullName evidence="1">Uncharacterized protein</fullName>
    </submittedName>
</protein>
<keyword evidence="2" id="KW-1185">Reference proteome</keyword>
<organism evidence="1 2">
    <name type="scientific">Candidatus Methylobacter titanis</name>
    <dbReference type="NCBI Taxonomy" id="3053457"/>
    <lineage>
        <taxon>Bacteria</taxon>
        <taxon>Pseudomonadati</taxon>
        <taxon>Pseudomonadota</taxon>
        <taxon>Gammaproteobacteria</taxon>
        <taxon>Methylococcales</taxon>
        <taxon>Methylococcaceae</taxon>
        <taxon>Methylobacter</taxon>
    </lineage>
</organism>
<accession>A0AA43Q6J6</accession>
<comment type="caution">
    <text evidence="1">The sequence shown here is derived from an EMBL/GenBank/DDBJ whole genome shotgun (WGS) entry which is preliminary data.</text>
</comment>
<dbReference type="Proteomes" id="UP001160519">
    <property type="component" value="Unassembled WGS sequence"/>
</dbReference>
<dbReference type="EMBL" id="JAQSDF010000027">
    <property type="protein sequence ID" value="MDI1231347.1"/>
    <property type="molecule type" value="Genomic_DNA"/>
</dbReference>
<dbReference type="AlphaFoldDB" id="A0AA43Q6J6"/>
<evidence type="ECO:0000313" key="1">
    <source>
        <dbReference type="EMBL" id="MDI1231347.1"/>
    </source>
</evidence>
<sequence>MMLSIDIWQLLGLAGTLLVSMAGVALTLGKWLLGQFERRLDQRFSLQEEIRLATQKHWDSQFSSLEKAAANEAKEWQRIERDILLMKADLPVQYVRRDDYIRNQSIIEAKLDGLAVRIENVFLKGDRHG</sequence>
<reference evidence="1" key="1">
    <citation type="submission" date="2023-01" db="EMBL/GenBank/DDBJ databases">
        <title>Biogeochemical cycle of methane in antarctic sediments.</title>
        <authorList>
            <person name="Roldan D.M."/>
            <person name="Menes R.J."/>
        </authorList>
    </citation>
    <scope>NUCLEOTIDE SEQUENCE [LARGE SCALE GENOMIC DNA]</scope>
    <source>
        <strain evidence="1">K-2018 MAG008</strain>
    </source>
</reference>